<sequence length="478" mass="55376">MNRAAELFEELSKELLSKLGYHIVKEDFDMRDAVDAETVDLCVDFKDELFLQPAYSPKGITFVECKESIGSNQKPLDDLEQSIKHANEDEYHIKRLDGKKVTGGLLLINQKATQFDSDVINNAKSKGYYLWDQSRIFFYAMKVFGHSVLENWVSQNRLGIVLNEEIMKNQFHPEMFHTTVFVGVRYGEQLDNVEVYFSYYVDCLKSPTELDSQHDALHTENVKIILDDVYHRLEEVNKKYYPRLQKSVTIEIHSLSGFTKDAENNVKLYSKHQNDWSNVNALSPKVDEHTLFKYATIPWEAVMDFAFSKRTGRNTKKRDQVDDELLRIEKLFTKEFENGVRDGHIKDPFTEHSFRNKNNGSDTIAGYKPILVAELTEKTPIHQRLLIFSRTKLKEPKINEIKNIIMEIKSKQDFQYTWIGLMSGSGFSWEAIEYNKSFNEPGIGFGLVDAVTKKLFVNKETSEGKKLNQMFLSECITS</sequence>
<gene>
    <name evidence="1" type="ORF">HX833_03830</name>
</gene>
<name>A0A7K4NQD7_9ARCH</name>
<dbReference type="EMBL" id="JACASX010000004">
    <property type="protein sequence ID" value="NWK05205.1"/>
    <property type="molecule type" value="Genomic_DNA"/>
</dbReference>
<comment type="caution">
    <text evidence="1">The sequence shown here is derived from an EMBL/GenBank/DDBJ whole genome shotgun (WGS) entry which is preliminary data.</text>
</comment>
<evidence type="ECO:0008006" key="3">
    <source>
        <dbReference type="Google" id="ProtNLM"/>
    </source>
</evidence>
<reference evidence="1 2" key="1">
    <citation type="journal article" date="2019" name="Environ. Microbiol.">
        <title>Genomics insights into ecotype formation of ammonia-oxidizing archaea in the deep ocean.</title>
        <authorList>
            <person name="Wang Y."/>
            <person name="Huang J.M."/>
            <person name="Cui G.J."/>
            <person name="Nunoura T."/>
            <person name="Takaki Y."/>
            <person name="Li W.L."/>
            <person name="Li J."/>
            <person name="Gao Z.M."/>
            <person name="Takai K."/>
            <person name="Zhang A.Q."/>
            <person name="Stepanauskas R."/>
        </authorList>
    </citation>
    <scope>NUCLEOTIDE SEQUENCE [LARGE SCALE GENOMIC DNA]</scope>
    <source>
        <strain evidence="1 2">F20</strain>
    </source>
</reference>
<accession>A0A7K4NQD7</accession>
<dbReference type="Proteomes" id="UP000526196">
    <property type="component" value="Unassembled WGS sequence"/>
</dbReference>
<evidence type="ECO:0000313" key="2">
    <source>
        <dbReference type="Proteomes" id="UP000526196"/>
    </source>
</evidence>
<dbReference type="AlphaFoldDB" id="A0A7K4NQD7"/>
<evidence type="ECO:0000313" key="1">
    <source>
        <dbReference type="EMBL" id="NWK05205.1"/>
    </source>
</evidence>
<proteinExistence type="predicted"/>
<organism evidence="1 2">
    <name type="scientific">Marine Group I thaumarchaeote</name>
    <dbReference type="NCBI Taxonomy" id="2511932"/>
    <lineage>
        <taxon>Archaea</taxon>
        <taxon>Nitrososphaerota</taxon>
        <taxon>Marine Group I</taxon>
    </lineage>
</organism>
<protein>
    <recommendedName>
        <fullName evidence="3">Restriction endonuclease</fullName>
    </recommendedName>
</protein>